<reference evidence="3" key="1">
    <citation type="submission" date="2018-05" db="EMBL/GenBank/DDBJ databases">
        <authorList>
            <person name="Deangelis K."/>
            <person name="Huntemann M."/>
            <person name="Clum A."/>
            <person name="Pillay M."/>
            <person name="Palaniappan K."/>
            <person name="Varghese N."/>
            <person name="Mikhailova N."/>
            <person name="Stamatis D."/>
            <person name="Reddy T."/>
            <person name="Daum C."/>
            <person name="Shapiro N."/>
            <person name="Ivanova N."/>
            <person name="Kyrpides N."/>
            <person name="Woyke T."/>
        </authorList>
    </citation>
    <scope>NUCLEOTIDE SEQUENCE [LARGE SCALE GENOMIC DNA]</scope>
    <source>
        <strain evidence="3">GAS496</strain>
    </source>
</reference>
<dbReference type="EMBL" id="QJJU01000009">
    <property type="protein sequence ID" value="PXX08167.1"/>
    <property type="molecule type" value="Genomic_DNA"/>
</dbReference>
<evidence type="ECO:0000313" key="2">
    <source>
        <dbReference type="EMBL" id="PXX08167.1"/>
    </source>
</evidence>
<evidence type="ECO:0008006" key="4">
    <source>
        <dbReference type="Google" id="ProtNLM"/>
    </source>
</evidence>
<protein>
    <recommendedName>
        <fullName evidence="4">DoxX family protein</fullName>
    </recommendedName>
</protein>
<dbReference type="AlphaFoldDB" id="A0A318HNA2"/>
<organism evidence="2 3">
    <name type="scientific">Mycolicibacterium moriokaense</name>
    <dbReference type="NCBI Taxonomy" id="39691"/>
    <lineage>
        <taxon>Bacteria</taxon>
        <taxon>Bacillati</taxon>
        <taxon>Actinomycetota</taxon>
        <taxon>Actinomycetes</taxon>
        <taxon>Mycobacteriales</taxon>
        <taxon>Mycobacteriaceae</taxon>
        <taxon>Mycolicibacterium</taxon>
    </lineage>
</organism>
<keyword evidence="1" id="KW-0812">Transmembrane</keyword>
<reference evidence="2 3" key="2">
    <citation type="submission" date="2018-06" db="EMBL/GenBank/DDBJ databases">
        <title>Sequencing of bacterial isolates from soil warming experiment in Harvard Forest, Massachusetts, USA.</title>
        <authorList>
            <person name="Deangelis K.PhD."/>
        </authorList>
    </citation>
    <scope>NUCLEOTIDE SEQUENCE [LARGE SCALE GENOMIC DNA]</scope>
    <source>
        <strain evidence="2 3">GAS496</strain>
    </source>
</reference>
<comment type="caution">
    <text evidence="2">The sequence shown here is derived from an EMBL/GenBank/DDBJ whole genome shotgun (WGS) entry which is preliminary data.</text>
</comment>
<dbReference type="Proteomes" id="UP000247781">
    <property type="component" value="Unassembled WGS sequence"/>
</dbReference>
<gene>
    <name evidence="2" type="ORF">C8E89_109183</name>
</gene>
<accession>A0A318HNA2</accession>
<name>A0A318HNA2_9MYCO</name>
<proteinExistence type="predicted"/>
<feature type="transmembrane region" description="Helical" evidence="1">
    <location>
        <begin position="107"/>
        <end position="123"/>
    </location>
</feature>
<evidence type="ECO:0000256" key="1">
    <source>
        <dbReference type="SAM" id="Phobius"/>
    </source>
</evidence>
<dbReference type="RefSeq" id="WP_110316940.1">
    <property type="nucleotide sequence ID" value="NZ_QJJU01000009.1"/>
</dbReference>
<feature type="transmembrane region" description="Helical" evidence="1">
    <location>
        <begin position="44"/>
        <end position="63"/>
    </location>
</feature>
<dbReference type="OrthoDB" id="4734072at2"/>
<keyword evidence="1" id="KW-1133">Transmembrane helix</keyword>
<keyword evidence="1" id="KW-0472">Membrane</keyword>
<feature type="transmembrane region" description="Helical" evidence="1">
    <location>
        <begin position="70"/>
        <end position="95"/>
    </location>
</feature>
<keyword evidence="3" id="KW-1185">Reference proteome</keyword>
<evidence type="ECO:0000313" key="3">
    <source>
        <dbReference type="Proteomes" id="UP000247781"/>
    </source>
</evidence>
<sequence length="133" mass="14312">MRALRAVFFVHGLITLAGAVVLTAFPTAIPSAVGITVARPDYLLVYLVAAAELAVAVLSFGAIRITDWAALRLIVTTLVVLHLTSGILDIVYMALTEPNATMISNTVLRFAVVAVFLVVWRSARRHQTPGTNR</sequence>